<dbReference type="Proteomes" id="UP000886602">
    <property type="component" value="Unassembled WGS sequence"/>
</dbReference>
<name>A0A9D7F4Q5_9RHOO</name>
<reference evidence="1" key="1">
    <citation type="submission" date="2020-10" db="EMBL/GenBank/DDBJ databases">
        <title>Connecting structure to function with the recovery of over 1000 high-quality activated sludge metagenome-assembled genomes encoding full-length rRNA genes using long-read sequencing.</title>
        <authorList>
            <person name="Singleton C.M."/>
            <person name="Petriglieri F."/>
            <person name="Kristensen J.M."/>
            <person name="Kirkegaard R.H."/>
            <person name="Michaelsen T.Y."/>
            <person name="Andersen M.H."/>
            <person name="Karst S.M."/>
            <person name="Dueholm M.S."/>
            <person name="Nielsen P.H."/>
            <person name="Albertsen M."/>
        </authorList>
    </citation>
    <scope>NUCLEOTIDE SEQUENCE</scope>
    <source>
        <strain evidence="1">EsbW_18-Q3-R4-48_MAXAC.044</strain>
    </source>
</reference>
<proteinExistence type="predicted"/>
<comment type="caution">
    <text evidence="1">The sequence shown here is derived from an EMBL/GenBank/DDBJ whole genome shotgun (WGS) entry which is preliminary data.</text>
</comment>
<dbReference type="EMBL" id="JADJNC010000004">
    <property type="protein sequence ID" value="MBK7422034.1"/>
    <property type="molecule type" value="Genomic_DNA"/>
</dbReference>
<protein>
    <recommendedName>
        <fullName evidence="3">Glycosylase</fullName>
    </recommendedName>
</protein>
<dbReference type="PANTHER" id="PTHR35279">
    <property type="match status" value="1"/>
</dbReference>
<organism evidence="1 2">
    <name type="scientific">Candidatus Propionivibrio dominans</name>
    <dbReference type="NCBI Taxonomy" id="2954373"/>
    <lineage>
        <taxon>Bacteria</taxon>
        <taxon>Pseudomonadati</taxon>
        <taxon>Pseudomonadota</taxon>
        <taxon>Betaproteobacteria</taxon>
        <taxon>Rhodocyclales</taxon>
        <taxon>Rhodocyclaceae</taxon>
        <taxon>Propionivibrio</taxon>
    </lineage>
</organism>
<sequence>MKWLKLGKIFDPTEHTLPSRCVEFAQSPQTLVLKDRVRVYFSTRERDSVGKYLSHVAFVDFERDMRQIIGVSTQQVIELGELGCFDEHGIFPFNVVRDVDRILAYTTGWNRKVSVSADASVGLAVSYDDGLTFKRHGKGPLLSASLKEPFLVADAFVARYGTRYHMWYIFGTKWQKFTESEPPDRVYKIAHATSTDAINWQRDGRQIISDRLNADECQALPTVICLNGLYHMYFCYRQAHGFRNQSSNAYRIGYAYSFDLVDWVRDDSLAGIDVSEEGWDSKMQCYPHVFFLDGKAYMLYNGNEFGRAGFGLAVLET</sequence>
<dbReference type="AlphaFoldDB" id="A0A9D7F4Q5"/>
<dbReference type="SUPFAM" id="SSF75005">
    <property type="entry name" value="Arabinanase/levansucrase/invertase"/>
    <property type="match status" value="1"/>
</dbReference>
<dbReference type="InterPro" id="IPR023296">
    <property type="entry name" value="Glyco_hydro_beta-prop_sf"/>
</dbReference>
<evidence type="ECO:0000313" key="2">
    <source>
        <dbReference type="Proteomes" id="UP000886602"/>
    </source>
</evidence>
<dbReference type="Gene3D" id="2.115.10.20">
    <property type="entry name" value="Glycosyl hydrolase domain, family 43"/>
    <property type="match status" value="2"/>
</dbReference>
<dbReference type="PANTHER" id="PTHR35279:SF1">
    <property type="entry name" value="ARABINANASE_LEVANSUCRASE_INVERTASE"/>
    <property type="match status" value="1"/>
</dbReference>
<evidence type="ECO:0008006" key="3">
    <source>
        <dbReference type="Google" id="ProtNLM"/>
    </source>
</evidence>
<gene>
    <name evidence="1" type="ORF">IPJ48_02440</name>
</gene>
<evidence type="ECO:0000313" key="1">
    <source>
        <dbReference type="EMBL" id="MBK7422034.1"/>
    </source>
</evidence>
<accession>A0A9D7F4Q5</accession>